<proteinExistence type="predicted"/>
<dbReference type="GO" id="GO:0051213">
    <property type="term" value="F:dioxygenase activity"/>
    <property type="evidence" value="ECO:0007669"/>
    <property type="project" value="UniProtKB-KW"/>
</dbReference>
<name>A0A947DBB1_9CYAN</name>
<dbReference type="InterPro" id="IPR032854">
    <property type="entry name" value="ALKBH3"/>
</dbReference>
<dbReference type="GO" id="GO:0006307">
    <property type="term" value="P:DNA alkylation repair"/>
    <property type="evidence" value="ECO:0007669"/>
    <property type="project" value="InterPro"/>
</dbReference>
<dbReference type="InterPro" id="IPR005123">
    <property type="entry name" value="Oxoglu/Fe-dep_dioxygenase_dom"/>
</dbReference>
<feature type="domain" description="Fe2OG dioxygenase" evidence="1">
    <location>
        <begin position="96"/>
        <end position="193"/>
    </location>
</feature>
<sequence length="195" mass="22167">MKPLPLDCEAFYHANFLGITEAEALFDHLVSGFNVTNKMIKMGDGSEQIGALGKYLFMDPELTSFDVFHQVWGERSAWTDSLASVRDRIAQTTGVRFPVARCVYYKDGTQEMEFHRDLSAYGNTDEIASLSLGAEREFTFRRISDPAKRFTLRLAPGSLLFMGVGCQDKYEHGLLAEPQCRQARLNLTFRKYGWE</sequence>
<gene>
    <name evidence="2" type="ORF">IXB50_01465</name>
</gene>
<dbReference type="Proteomes" id="UP000717364">
    <property type="component" value="Unassembled WGS sequence"/>
</dbReference>
<dbReference type="PANTHER" id="PTHR31212:SF4">
    <property type="entry name" value="ALPHA-KETOGLUTARATE-DEPENDENT DIOXYGENASE ALKB HOMOLOG 3"/>
    <property type="match status" value="1"/>
</dbReference>
<dbReference type="EMBL" id="JADOES010000002">
    <property type="protein sequence ID" value="MBT9314092.1"/>
    <property type="molecule type" value="Genomic_DNA"/>
</dbReference>
<dbReference type="PROSITE" id="PS51471">
    <property type="entry name" value="FE2OG_OXY"/>
    <property type="match status" value="1"/>
</dbReference>
<dbReference type="PANTHER" id="PTHR31212">
    <property type="entry name" value="ALPHA-KETOGLUTARATE-DEPENDENT DIOXYGENASE ALKB HOMOLOG 3"/>
    <property type="match status" value="1"/>
</dbReference>
<dbReference type="SUPFAM" id="SSF51197">
    <property type="entry name" value="Clavaminate synthase-like"/>
    <property type="match status" value="1"/>
</dbReference>
<keyword evidence="2" id="KW-0560">Oxidoreductase</keyword>
<dbReference type="Pfam" id="PF13532">
    <property type="entry name" value="2OG-FeII_Oxy_2"/>
    <property type="match status" value="1"/>
</dbReference>
<keyword evidence="2" id="KW-0223">Dioxygenase</keyword>
<dbReference type="InterPro" id="IPR027450">
    <property type="entry name" value="AlkB-like"/>
</dbReference>
<protein>
    <submittedName>
        <fullName evidence="2">Alpha-ketoglutarate-dependent dioxygenase AlkB</fullName>
    </submittedName>
</protein>
<comment type="caution">
    <text evidence="2">The sequence shown here is derived from an EMBL/GenBank/DDBJ whole genome shotgun (WGS) entry which is preliminary data.</text>
</comment>
<organism evidence="2 3">
    <name type="scientific">Leptothoe spongobia TAU-MAC 1115</name>
    <dbReference type="NCBI Taxonomy" id="1967444"/>
    <lineage>
        <taxon>Bacteria</taxon>
        <taxon>Bacillati</taxon>
        <taxon>Cyanobacteriota</taxon>
        <taxon>Cyanophyceae</taxon>
        <taxon>Nodosilineales</taxon>
        <taxon>Cymatolegaceae</taxon>
        <taxon>Leptothoe</taxon>
        <taxon>Leptothoe spongobia</taxon>
    </lineage>
</organism>
<evidence type="ECO:0000259" key="1">
    <source>
        <dbReference type="PROSITE" id="PS51471"/>
    </source>
</evidence>
<dbReference type="AlphaFoldDB" id="A0A947DBB1"/>
<reference evidence="2" key="2">
    <citation type="journal article" date="2021" name="Mar. Drugs">
        <title>Genome Reduction and Secondary Metabolism of the Marine Sponge-Associated Cyanobacterium Leptothoe.</title>
        <authorList>
            <person name="Konstantinou D."/>
            <person name="Popin R.V."/>
            <person name="Fewer D.P."/>
            <person name="Sivonen K."/>
            <person name="Gkelis S."/>
        </authorList>
    </citation>
    <scope>NUCLEOTIDE SEQUENCE</scope>
    <source>
        <strain evidence="2">TAU-MAC 1115</strain>
    </source>
</reference>
<accession>A0A947DBB1</accession>
<dbReference type="RefSeq" id="WP_215607162.1">
    <property type="nucleotide sequence ID" value="NZ_JADOES010000002.1"/>
</dbReference>
<dbReference type="InterPro" id="IPR037151">
    <property type="entry name" value="AlkB-like_sf"/>
</dbReference>
<evidence type="ECO:0000313" key="3">
    <source>
        <dbReference type="Proteomes" id="UP000717364"/>
    </source>
</evidence>
<reference evidence="2" key="1">
    <citation type="submission" date="2020-11" db="EMBL/GenBank/DDBJ databases">
        <authorList>
            <person name="Konstantinou D."/>
            <person name="Gkelis S."/>
            <person name="Popin R."/>
            <person name="Fewer D."/>
            <person name="Sivonen K."/>
        </authorList>
    </citation>
    <scope>NUCLEOTIDE SEQUENCE</scope>
    <source>
        <strain evidence="2">TAU-MAC 1115</strain>
    </source>
</reference>
<dbReference type="Gene3D" id="2.60.120.590">
    <property type="entry name" value="Alpha-ketoglutarate-dependent dioxygenase AlkB-like"/>
    <property type="match status" value="1"/>
</dbReference>
<keyword evidence="3" id="KW-1185">Reference proteome</keyword>
<evidence type="ECO:0000313" key="2">
    <source>
        <dbReference type="EMBL" id="MBT9314092.1"/>
    </source>
</evidence>